<dbReference type="AlphaFoldDB" id="A0A0P7BMG4"/>
<proteinExistence type="predicted"/>
<dbReference type="OrthoDB" id="3469466at2759"/>
<dbReference type="EMBL" id="LKCW01000001">
    <property type="protein sequence ID" value="KPM46515.1"/>
    <property type="molecule type" value="Genomic_DNA"/>
</dbReference>
<dbReference type="Proteomes" id="UP000050424">
    <property type="component" value="Unassembled WGS sequence"/>
</dbReference>
<comment type="caution">
    <text evidence="1">The sequence shown here is derived from an EMBL/GenBank/DDBJ whole genome shotgun (WGS) entry which is preliminary data.</text>
</comment>
<name>A0A0P7BMG4_9HYPO</name>
<sequence length="262" mass="28820">MLFRGPGYQISRSPSANILLQPVSCVADAQIIWHYDTAWLPERNTLVRTRSTALITLLPTLGVKTREDEPLPAALYRSATLEPAVFYATLVGGAVQRLTLTQSPEDARVMLIAQTKTAEAVRASLAKESVTDGTLFAIMALALKQDDTATPAPVKHTQNGFLSPVQGVDGLDWLGHLRFNSTHATMCVKLLRDRLAARFSLPGLTGYLQLSDLYRASLTLTRPEMELYTTISRDSDPIRPSSLWGVYDFRIEDALSAVVTDM</sequence>
<evidence type="ECO:0000313" key="2">
    <source>
        <dbReference type="Proteomes" id="UP000050424"/>
    </source>
</evidence>
<protein>
    <submittedName>
        <fullName evidence="1">Uncharacterized protein</fullName>
    </submittedName>
</protein>
<gene>
    <name evidence="1" type="ORF">AK830_g178</name>
</gene>
<evidence type="ECO:0000313" key="1">
    <source>
        <dbReference type="EMBL" id="KPM46515.1"/>
    </source>
</evidence>
<keyword evidence="2" id="KW-1185">Reference proteome</keyword>
<organism evidence="1 2">
    <name type="scientific">Neonectria ditissima</name>
    <dbReference type="NCBI Taxonomy" id="78410"/>
    <lineage>
        <taxon>Eukaryota</taxon>
        <taxon>Fungi</taxon>
        <taxon>Dikarya</taxon>
        <taxon>Ascomycota</taxon>
        <taxon>Pezizomycotina</taxon>
        <taxon>Sordariomycetes</taxon>
        <taxon>Hypocreomycetidae</taxon>
        <taxon>Hypocreales</taxon>
        <taxon>Nectriaceae</taxon>
        <taxon>Neonectria</taxon>
    </lineage>
</organism>
<accession>A0A0P7BMG4</accession>
<reference evidence="1 2" key="1">
    <citation type="submission" date="2015-09" db="EMBL/GenBank/DDBJ databases">
        <title>Draft genome of a European isolate of the apple canker pathogen Neonectria ditissima.</title>
        <authorList>
            <person name="Gomez-Cortecero A."/>
            <person name="Harrison R.J."/>
            <person name="Armitage A.D."/>
        </authorList>
    </citation>
    <scope>NUCLEOTIDE SEQUENCE [LARGE SCALE GENOMIC DNA]</scope>
    <source>
        <strain evidence="1 2">R09/05</strain>
    </source>
</reference>